<evidence type="ECO:0000313" key="4">
    <source>
        <dbReference type="Proteomes" id="UP001347796"/>
    </source>
</evidence>
<gene>
    <name evidence="3" type="ORF">SNE40_017027</name>
</gene>
<name>A0AAN8PEZ7_PATCE</name>
<feature type="compositionally biased region" description="Polar residues" evidence="1">
    <location>
        <begin position="41"/>
        <end position="62"/>
    </location>
</feature>
<dbReference type="PANTHER" id="PTHR35383:SF1">
    <property type="entry name" value="MUCIN 12EA-RELATED"/>
    <property type="match status" value="1"/>
</dbReference>
<feature type="region of interest" description="Disordered" evidence="1">
    <location>
        <begin position="1"/>
        <end position="94"/>
    </location>
</feature>
<dbReference type="PANTHER" id="PTHR35383">
    <property type="entry name" value="MUCIN 12EA-RELATED"/>
    <property type="match status" value="1"/>
</dbReference>
<dbReference type="AlphaFoldDB" id="A0AAN8PEZ7"/>
<protein>
    <submittedName>
        <fullName evidence="3">Uncharacterized protein</fullName>
    </submittedName>
</protein>
<feature type="transmembrane region" description="Helical" evidence="2">
    <location>
        <begin position="159"/>
        <end position="184"/>
    </location>
</feature>
<feature type="compositionally biased region" description="Polar residues" evidence="1">
    <location>
        <begin position="81"/>
        <end position="92"/>
    </location>
</feature>
<sequence length="213" mass="23314">MDYITTDPPTTDPPTTNPPTTHPTTIDPPTTEPITTEPTTAVPSTESATTAVPSTESATTAVPSTESPTTEHSTDTPTAAELQTTENPTAANKPNLPKPCSGAYCLCTCPCVKKKRTFSDSLMYAQIQQKYIHVQKDQLSKTKRIKHSSANISQSEANLGLSSVLVIIILFSGFIFLDISRVFVWCYNRRRKTTTGKISPKKYKDKKLIFTSQ</sequence>
<feature type="compositionally biased region" description="Low complexity" evidence="1">
    <location>
        <begin position="22"/>
        <end position="40"/>
    </location>
</feature>
<feature type="compositionally biased region" description="Pro residues" evidence="1">
    <location>
        <begin position="10"/>
        <end position="21"/>
    </location>
</feature>
<comment type="caution">
    <text evidence="3">The sequence shown here is derived from an EMBL/GenBank/DDBJ whole genome shotgun (WGS) entry which is preliminary data.</text>
</comment>
<dbReference type="Proteomes" id="UP001347796">
    <property type="component" value="Unassembled WGS sequence"/>
</dbReference>
<accession>A0AAN8PEZ7</accession>
<keyword evidence="2" id="KW-1133">Transmembrane helix</keyword>
<keyword evidence="2" id="KW-0812">Transmembrane</keyword>
<keyword evidence="4" id="KW-1185">Reference proteome</keyword>
<dbReference type="EMBL" id="JAZGQO010000011">
    <property type="protein sequence ID" value="KAK6173608.1"/>
    <property type="molecule type" value="Genomic_DNA"/>
</dbReference>
<evidence type="ECO:0000256" key="1">
    <source>
        <dbReference type="SAM" id="MobiDB-lite"/>
    </source>
</evidence>
<reference evidence="3 4" key="1">
    <citation type="submission" date="2024-01" db="EMBL/GenBank/DDBJ databases">
        <title>The genome of the rayed Mediterranean limpet Patella caerulea (Linnaeus, 1758).</title>
        <authorList>
            <person name="Anh-Thu Weber A."/>
            <person name="Halstead-Nussloch G."/>
        </authorList>
    </citation>
    <scope>NUCLEOTIDE SEQUENCE [LARGE SCALE GENOMIC DNA]</scope>
    <source>
        <strain evidence="3">AATW-2023a</strain>
        <tissue evidence="3">Whole specimen</tissue>
    </source>
</reference>
<feature type="compositionally biased region" description="Low complexity" evidence="1">
    <location>
        <begin position="63"/>
        <end position="78"/>
    </location>
</feature>
<evidence type="ECO:0000256" key="2">
    <source>
        <dbReference type="SAM" id="Phobius"/>
    </source>
</evidence>
<keyword evidence="2" id="KW-0472">Membrane</keyword>
<proteinExistence type="predicted"/>
<evidence type="ECO:0000313" key="3">
    <source>
        <dbReference type="EMBL" id="KAK6173608.1"/>
    </source>
</evidence>
<organism evidence="3 4">
    <name type="scientific">Patella caerulea</name>
    <name type="common">Rayed Mediterranean limpet</name>
    <dbReference type="NCBI Taxonomy" id="87958"/>
    <lineage>
        <taxon>Eukaryota</taxon>
        <taxon>Metazoa</taxon>
        <taxon>Spiralia</taxon>
        <taxon>Lophotrochozoa</taxon>
        <taxon>Mollusca</taxon>
        <taxon>Gastropoda</taxon>
        <taxon>Patellogastropoda</taxon>
        <taxon>Patelloidea</taxon>
        <taxon>Patellidae</taxon>
        <taxon>Patella</taxon>
    </lineage>
</organism>